<sequence length="116" mass="13231">MKINPLKGLSEDILTINIIGPILHSFSHNASTYLAIWTNTVSMSAKVLKFTNTDPSQAKQSDMISSVVSNNQSKYEMILEKLREGKNNDDRVLEIFNTRYKRQQEGSHDVRMASNW</sequence>
<dbReference type="Proteomes" id="UP000789901">
    <property type="component" value="Unassembled WGS sequence"/>
</dbReference>
<reference evidence="1 2" key="1">
    <citation type="submission" date="2021-06" db="EMBL/GenBank/DDBJ databases">
        <authorList>
            <person name="Kallberg Y."/>
            <person name="Tangrot J."/>
            <person name="Rosling A."/>
        </authorList>
    </citation>
    <scope>NUCLEOTIDE SEQUENCE [LARGE SCALE GENOMIC DNA]</scope>
    <source>
        <strain evidence="1 2">120-4 pot B 10/14</strain>
    </source>
</reference>
<evidence type="ECO:0000313" key="1">
    <source>
        <dbReference type="EMBL" id="CAG8643384.1"/>
    </source>
</evidence>
<name>A0ABN7UP08_GIGMA</name>
<proteinExistence type="predicted"/>
<protein>
    <submittedName>
        <fullName evidence="1">10939_t:CDS:1</fullName>
    </submittedName>
</protein>
<evidence type="ECO:0000313" key="2">
    <source>
        <dbReference type="Proteomes" id="UP000789901"/>
    </source>
</evidence>
<gene>
    <name evidence="1" type="ORF">GMARGA_LOCUS8961</name>
</gene>
<accession>A0ABN7UP08</accession>
<keyword evidence="2" id="KW-1185">Reference proteome</keyword>
<comment type="caution">
    <text evidence="1">The sequence shown here is derived from an EMBL/GenBank/DDBJ whole genome shotgun (WGS) entry which is preliminary data.</text>
</comment>
<organism evidence="1 2">
    <name type="scientific">Gigaspora margarita</name>
    <dbReference type="NCBI Taxonomy" id="4874"/>
    <lineage>
        <taxon>Eukaryota</taxon>
        <taxon>Fungi</taxon>
        <taxon>Fungi incertae sedis</taxon>
        <taxon>Mucoromycota</taxon>
        <taxon>Glomeromycotina</taxon>
        <taxon>Glomeromycetes</taxon>
        <taxon>Diversisporales</taxon>
        <taxon>Gigasporaceae</taxon>
        <taxon>Gigaspora</taxon>
    </lineage>
</organism>
<dbReference type="EMBL" id="CAJVQB010004712">
    <property type="protein sequence ID" value="CAG8643384.1"/>
    <property type="molecule type" value="Genomic_DNA"/>
</dbReference>